<dbReference type="Proteomes" id="UP000235388">
    <property type="component" value="Unassembled WGS sequence"/>
</dbReference>
<keyword evidence="2" id="KW-1185">Reference proteome</keyword>
<proteinExistence type="predicted"/>
<protein>
    <submittedName>
        <fullName evidence="1">Uncharacterized protein</fullName>
    </submittedName>
</protein>
<evidence type="ECO:0000313" key="2">
    <source>
        <dbReference type="Proteomes" id="UP000235388"/>
    </source>
</evidence>
<gene>
    <name evidence="1" type="ORF">PCANC_25941</name>
</gene>
<evidence type="ECO:0000313" key="1">
    <source>
        <dbReference type="EMBL" id="PLW33325.1"/>
    </source>
</evidence>
<comment type="caution">
    <text evidence="1">The sequence shown here is derived from an EMBL/GenBank/DDBJ whole genome shotgun (WGS) entry which is preliminary data.</text>
</comment>
<accession>A0A2N5U6H0</accession>
<name>A0A2N5U6H0_9BASI</name>
<dbReference type="AlphaFoldDB" id="A0A2N5U6H0"/>
<sequence length="61" mass="6822">MSRNTKRRRTTCRSTAFNLLENTRATLQQSRSPGDGWSATVASGSVLPNWLRKGSRSLARQ</sequence>
<reference evidence="1 2" key="1">
    <citation type="submission" date="2017-11" db="EMBL/GenBank/DDBJ databases">
        <title>De novo assembly and phasing of dikaryotic genomes from two isolates of Puccinia coronata f. sp. avenae, the causal agent of oat crown rust.</title>
        <authorList>
            <person name="Miller M.E."/>
            <person name="Zhang Y."/>
            <person name="Omidvar V."/>
            <person name="Sperschneider J."/>
            <person name="Schwessinger B."/>
            <person name="Raley C."/>
            <person name="Palmer J.M."/>
            <person name="Garnica D."/>
            <person name="Upadhyaya N."/>
            <person name="Rathjen J."/>
            <person name="Taylor J.M."/>
            <person name="Park R.F."/>
            <person name="Dodds P.N."/>
            <person name="Hirsch C.D."/>
            <person name="Kianian S.F."/>
            <person name="Figueroa M."/>
        </authorList>
    </citation>
    <scope>NUCLEOTIDE SEQUENCE [LARGE SCALE GENOMIC DNA]</scope>
    <source>
        <strain evidence="1">12NC29</strain>
    </source>
</reference>
<organism evidence="1 2">
    <name type="scientific">Puccinia coronata f. sp. avenae</name>
    <dbReference type="NCBI Taxonomy" id="200324"/>
    <lineage>
        <taxon>Eukaryota</taxon>
        <taxon>Fungi</taxon>
        <taxon>Dikarya</taxon>
        <taxon>Basidiomycota</taxon>
        <taxon>Pucciniomycotina</taxon>
        <taxon>Pucciniomycetes</taxon>
        <taxon>Pucciniales</taxon>
        <taxon>Pucciniaceae</taxon>
        <taxon>Puccinia</taxon>
    </lineage>
</organism>
<dbReference type="EMBL" id="PGCJ01000302">
    <property type="protein sequence ID" value="PLW33325.1"/>
    <property type="molecule type" value="Genomic_DNA"/>
</dbReference>